<dbReference type="InterPro" id="IPR043502">
    <property type="entry name" value="DNA/RNA_pol_sf"/>
</dbReference>
<dbReference type="Gene3D" id="3.10.10.10">
    <property type="entry name" value="HIV Type 1 Reverse Transcriptase, subunit A, domain 1"/>
    <property type="match status" value="1"/>
</dbReference>
<dbReference type="PANTHER" id="PTHR35046">
    <property type="entry name" value="ZINC KNUCKLE (CCHC-TYPE) FAMILY PROTEIN"/>
    <property type="match status" value="1"/>
</dbReference>
<reference evidence="1" key="1">
    <citation type="submission" date="2018-05" db="EMBL/GenBank/DDBJ databases">
        <title>Draft genome of Mucuna pruriens seed.</title>
        <authorList>
            <person name="Nnadi N.E."/>
            <person name="Vos R."/>
            <person name="Hasami M.H."/>
            <person name="Devisetty U.K."/>
            <person name="Aguiy J.C."/>
        </authorList>
    </citation>
    <scope>NUCLEOTIDE SEQUENCE [LARGE SCALE GENOMIC DNA]</scope>
    <source>
        <strain evidence="1">JCA_2017</strain>
    </source>
</reference>
<dbReference type="PANTHER" id="PTHR35046:SF9">
    <property type="entry name" value="RNA-DIRECTED DNA POLYMERASE"/>
    <property type="match status" value="1"/>
</dbReference>
<dbReference type="OrthoDB" id="1747743at2759"/>
<dbReference type="Gene3D" id="2.40.70.10">
    <property type="entry name" value="Acid Proteases"/>
    <property type="match status" value="1"/>
</dbReference>
<dbReference type="InterPro" id="IPR021109">
    <property type="entry name" value="Peptidase_aspartic_dom_sf"/>
</dbReference>
<comment type="caution">
    <text evidence="1">The sequence shown here is derived from an EMBL/GenBank/DDBJ whole genome shotgun (WGS) entry which is preliminary data.</text>
</comment>
<gene>
    <name evidence="1" type="ORF">CR513_20254</name>
</gene>
<keyword evidence="2" id="KW-1185">Reference proteome</keyword>
<protein>
    <recommendedName>
        <fullName evidence="3">Reverse transcriptase domain-containing protein</fullName>
    </recommendedName>
</protein>
<evidence type="ECO:0000313" key="1">
    <source>
        <dbReference type="EMBL" id="RDX97023.1"/>
    </source>
</evidence>
<dbReference type="Proteomes" id="UP000257109">
    <property type="component" value="Unassembled WGS sequence"/>
</dbReference>
<accession>A0A371H2Z9</accession>
<dbReference type="AlphaFoldDB" id="A0A371H2Z9"/>
<organism evidence="1 2">
    <name type="scientific">Mucuna pruriens</name>
    <name type="common">Velvet bean</name>
    <name type="synonym">Dolichos pruriens</name>
    <dbReference type="NCBI Taxonomy" id="157652"/>
    <lineage>
        <taxon>Eukaryota</taxon>
        <taxon>Viridiplantae</taxon>
        <taxon>Streptophyta</taxon>
        <taxon>Embryophyta</taxon>
        <taxon>Tracheophyta</taxon>
        <taxon>Spermatophyta</taxon>
        <taxon>Magnoliopsida</taxon>
        <taxon>eudicotyledons</taxon>
        <taxon>Gunneridae</taxon>
        <taxon>Pentapetalae</taxon>
        <taxon>rosids</taxon>
        <taxon>fabids</taxon>
        <taxon>Fabales</taxon>
        <taxon>Fabaceae</taxon>
        <taxon>Papilionoideae</taxon>
        <taxon>50 kb inversion clade</taxon>
        <taxon>NPAAA clade</taxon>
        <taxon>indigoferoid/millettioid clade</taxon>
        <taxon>Phaseoleae</taxon>
        <taxon>Mucuna</taxon>
    </lineage>
</organism>
<sequence length="379" mass="43928">MIIDNGSCTNVVNTLLVEKLNLPTKKHPNPYKLQWLNDCGNIRVTKQVVSFSVGKYKDEVLYDVIAMHARHLLLGRPWQFDRKVTHDGYKNRYTIAMNKRIVVLTPLKSVDAYCDQIRIARECKLREEKLSIQEKERKENMSDNKQKKEKHEIECSEDASGITYLRGIEHQIDLIPSCPIPNRLTYRTNPEETKEIQKQVNELLQKGFMRESLSTCSVPIISVPKKDGAWRISKGRSVDEEKIKAIREWPTPKNANEVSIKRDMPSGWSSEMFPYVIKYKKVVRLHGLPRTIVNDRDVRFLGEEFDSRENPFEEGGNDRDLTIKAQDNWSDTRGLMTRSKTKMMKQSLQSLSFGIKESLKQSESEATPKWVTLLQVDDD</sequence>
<dbReference type="EMBL" id="QJKJ01003754">
    <property type="protein sequence ID" value="RDX97023.1"/>
    <property type="molecule type" value="Genomic_DNA"/>
</dbReference>
<name>A0A371H2Z9_MUCPR</name>
<proteinExistence type="predicted"/>
<dbReference type="CDD" id="cd00303">
    <property type="entry name" value="retropepsin_like"/>
    <property type="match status" value="1"/>
</dbReference>
<feature type="non-terminal residue" evidence="1">
    <location>
        <position position="1"/>
    </location>
</feature>
<evidence type="ECO:0000313" key="2">
    <source>
        <dbReference type="Proteomes" id="UP000257109"/>
    </source>
</evidence>
<evidence type="ECO:0008006" key="3">
    <source>
        <dbReference type="Google" id="ProtNLM"/>
    </source>
</evidence>
<dbReference type="SUPFAM" id="SSF56672">
    <property type="entry name" value="DNA/RNA polymerases"/>
    <property type="match status" value="1"/>
</dbReference>